<dbReference type="Proteomes" id="UP000007939">
    <property type="component" value="Chromosome"/>
</dbReference>
<dbReference type="HOGENOM" id="CLU_1249951_0_0_12"/>
<name>F4GJF6_PARC1</name>
<reference evidence="1 2" key="2">
    <citation type="journal article" date="2012" name="Stand. Genomic Sci.">
        <title>Complete genome sequence of the termite hindgut bacterium Spirochaeta coccoides type strain (SPN1(T)), reclassification in the genus Sphaerochaeta as Sphaerochaeta coccoides comb. nov. and emendations of the family Spirochaetaceae and the genus Sphaerochaeta.</title>
        <authorList>
            <person name="Abt B."/>
            <person name="Han C."/>
            <person name="Scheuner C."/>
            <person name="Lu M."/>
            <person name="Lapidus A."/>
            <person name="Nolan M."/>
            <person name="Lucas S."/>
            <person name="Hammon N."/>
            <person name="Deshpande S."/>
            <person name="Cheng J.F."/>
            <person name="Tapia R."/>
            <person name="Goodwin L.A."/>
            <person name="Pitluck S."/>
            <person name="Liolios K."/>
            <person name="Pagani I."/>
            <person name="Ivanova N."/>
            <person name="Mavromatis K."/>
            <person name="Mikhailova N."/>
            <person name="Huntemann M."/>
            <person name="Pati A."/>
            <person name="Chen A."/>
            <person name="Palaniappan K."/>
            <person name="Land M."/>
            <person name="Hauser L."/>
            <person name="Brambilla E.M."/>
            <person name="Rohde M."/>
            <person name="Spring S."/>
            <person name="Gronow S."/>
            <person name="Goker M."/>
            <person name="Woyke T."/>
            <person name="Bristow J."/>
            <person name="Eisen J.A."/>
            <person name="Markowitz V."/>
            <person name="Hugenholtz P."/>
            <person name="Kyrpides N.C."/>
            <person name="Klenk H.P."/>
            <person name="Detter J.C."/>
        </authorList>
    </citation>
    <scope>NUCLEOTIDE SEQUENCE [LARGE SCALE GENOMIC DNA]</scope>
    <source>
        <strain evidence="2">ATCC BAA-1237 / DSM 17374 / SPN1</strain>
    </source>
</reference>
<dbReference type="EMBL" id="CP002659">
    <property type="protein sequence ID" value="AEC02221.1"/>
    <property type="molecule type" value="Genomic_DNA"/>
</dbReference>
<gene>
    <name evidence="1" type="ordered locus">Spico_0998</name>
</gene>
<dbReference type="KEGG" id="scc:Spico_0998"/>
<proteinExistence type="predicted"/>
<evidence type="ECO:0000313" key="2">
    <source>
        <dbReference type="Proteomes" id="UP000007939"/>
    </source>
</evidence>
<protein>
    <submittedName>
        <fullName evidence="1">Uncharacterized protein</fullName>
    </submittedName>
</protein>
<dbReference type="RefSeq" id="WP_013739616.1">
    <property type="nucleotide sequence ID" value="NC_015436.1"/>
</dbReference>
<evidence type="ECO:0000313" key="1">
    <source>
        <dbReference type="EMBL" id="AEC02221.1"/>
    </source>
</evidence>
<sequence length="221" mass="23917">MRMTAYQVERHPAKRYSVRILHALVIVLSIVLTLTSCAHGSTPIVRYGWFESEGIILIEMPAARAFLSVSLPLDILQEWYGSGEAGSDPSAFLVMASFSGLPSSGTFGGTAENLADIRSLLDTLVAQDSVLSQATEPASRIQILEKHAGDLRKTSLPATLNGLSGLDAAALMRRSQGGGRSMAYDAAHFLDSSMEITEVRAWFVSWLQGAMDEISLRSIKE</sequence>
<accession>F4GJF6</accession>
<dbReference type="AlphaFoldDB" id="F4GJF6"/>
<reference evidence="2" key="1">
    <citation type="submission" date="2011-04" db="EMBL/GenBank/DDBJ databases">
        <title>The complete genome of Spirochaeta coccoides DSM 17374.</title>
        <authorList>
            <person name="Lucas S."/>
            <person name="Copeland A."/>
            <person name="Lapidus A."/>
            <person name="Bruce D."/>
            <person name="Goodwin L."/>
            <person name="Pitluck S."/>
            <person name="Peters L."/>
            <person name="Kyrpides N."/>
            <person name="Mavromatis K."/>
            <person name="Pagani I."/>
            <person name="Ivanova N."/>
            <person name="Ovchinnikova G."/>
            <person name="Lu M."/>
            <person name="Detter J.C."/>
            <person name="Tapia R."/>
            <person name="Han C."/>
            <person name="Land M."/>
            <person name="Hauser L."/>
            <person name="Markowitz V."/>
            <person name="Cheng J.-F."/>
            <person name="Hugenholtz P."/>
            <person name="Woyke T."/>
            <person name="Wu D."/>
            <person name="Spring S."/>
            <person name="Schroeder M."/>
            <person name="Brambilla E."/>
            <person name="Klenk H.-P."/>
            <person name="Eisen J.A."/>
        </authorList>
    </citation>
    <scope>NUCLEOTIDE SEQUENCE [LARGE SCALE GENOMIC DNA]</scope>
    <source>
        <strain evidence="2">ATCC BAA-1237 / DSM 17374 / SPN1</strain>
    </source>
</reference>
<dbReference type="STRING" id="760011.Spico_0998"/>
<keyword evidence="2" id="KW-1185">Reference proteome</keyword>
<organism evidence="1 2">
    <name type="scientific">Parasphaerochaeta coccoides (strain ATCC BAA-1237 / DSM 17374 / SPN1)</name>
    <name type="common">Sphaerochaeta coccoides</name>
    <dbReference type="NCBI Taxonomy" id="760011"/>
    <lineage>
        <taxon>Bacteria</taxon>
        <taxon>Pseudomonadati</taxon>
        <taxon>Spirochaetota</taxon>
        <taxon>Spirochaetia</taxon>
        <taxon>Spirochaetales</taxon>
        <taxon>Sphaerochaetaceae</taxon>
        <taxon>Parasphaerochaeta</taxon>
    </lineage>
</organism>